<dbReference type="RefSeq" id="WP_149390987.1">
    <property type="nucleotide sequence ID" value="NZ_SMRS01000005.1"/>
</dbReference>
<sequence>MPGSHKLAKHRFAVGCRYRVSLEGKHLWGGIMRLKNNRPVTVLCQGIKNPLTGKLLVGLVYEDLESLSDYRQVDVLDPVNHYRRFVACKHISVLEDAKHPEFEGFRHVTPEEIKKIILKGRRLSSRPSTSSLARRYVDIDERNSCGRCGGAGYISAYSHVCNGVCFSCGGSGTRRSASSVVPGREESTEKAYPELHDLFSSAEMGISDPEDRWMAMATESSS</sequence>
<proteinExistence type="predicted"/>
<evidence type="ECO:0000313" key="1">
    <source>
        <dbReference type="EMBL" id="KAA0874807.1"/>
    </source>
</evidence>
<dbReference type="EMBL" id="SMRS01000005">
    <property type="protein sequence ID" value="KAA0874807.1"/>
    <property type="molecule type" value="Genomic_DNA"/>
</dbReference>
<accession>A0A5A9W256</accession>
<comment type="caution">
    <text evidence="1">The sequence shown here is derived from an EMBL/GenBank/DDBJ whole genome shotgun (WGS) entry which is preliminary data.</text>
</comment>
<keyword evidence="2" id="KW-1185">Reference proteome</keyword>
<gene>
    <name evidence="1" type="ORF">E1H14_08315</name>
</gene>
<reference evidence="1 2" key="1">
    <citation type="submission" date="2019-03" db="EMBL/GenBank/DDBJ databases">
        <title>Nitrincola sp. nov. isolated from an Indian soda lake.</title>
        <authorList>
            <person name="Joshi A."/>
            <person name="Thite S.V."/>
            <person name="Joseph N."/>
            <person name="Dhotre D."/>
            <person name="Moorthy M."/>
            <person name="Shouche Y.S."/>
        </authorList>
    </citation>
    <scope>NUCLEOTIDE SEQUENCE [LARGE SCALE GENOMIC DNA]</scope>
    <source>
        <strain evidence="1 2">MEB193</strain>
    </source>
</reference>
<name>A0A5A9W256_9GAMM</name>
<evidence type="ECO:0000313" key="2">
    <source>
        <dbReference type="Proteomes" id="UP000325302"/>
    </source>
</evidence>
<dbReference type="OrthoDB" id="7069441at2"/>
<dbReference type="Proteomes" id="UP000325302">
    <property type="component" value="Unassembled WGS sequence"/>
</dbReference>
<dbReference type="AlphaFoldDB" id="A0A5A9W256"/>
<protein>
    <submittedName>
        <fullName evidence="1">Uncharacterized protein</fullName>
    </submittedName>
</protein>
<organism evidence="1 2">
    <name type="scientific">Nitrincola tapanii</name>
    <dbReference type="NCBI Taxonomy" id="1708751"/>
    <lineage>
        <taxon>Bacteria</taxon>
        <taxon>Pseudomonadati</taxon>
        <taxon>Pseudomonadota</taxon>
        <taxon>Gammaproteobacteria</taxon>
        <taxon>Oceanospirillales</taxon>
        <taxon>Oceanospirillaceae</taxon>
        <taxon>Nitrincola</taxon>
    </lineage>
</organism>